<sequence length="131" mass="14956">MKFETILEEIDGFGRFQIAILILLCTSRMVLPCHFLLNNFIAAVPPHHCDISTLEKSSEELFRNLTREQKLTVSLPVREDGEPKSCEMFAEPQFQLLSNSSNRTDLPTVWCQSGWVYDNSTFISTLATEVQ</sequence>
<dbReference type="OMA" id="CAIPHRE"/>
<evidence type="ECO:0000313" key="1">
    <source>
        <dbReference type="Ensembl" id="ENSNBRP00000010786.1"/>
    </source>
</evidence>
<dbReference type="AlphaFoldDB" id="A0A3Q4GP63"/>
<dbReference type="Bgee" id="ENSNBRG00000008415">
    <property type="expression patterns" value="Expressed in liver and 2 other cell types or tissues"/>
</dbReference>
<dbReference type="Proteomes" id="UP000261580">
    <property type="component" value="Unassembled WGS sequence"/>
</dbReference>
<reference evidence="1" key="2">
    <citation type="submission" date="2025-09" db="UniProtKB">
        <authorList>
            <consortium name="Ensembl"/>
        </authorList>
    </citation>
    <scope>IDENTIFICATION</scope>
</reference>
<name>A0A3Q4GP63_NEOBR</name>
<evidence type="ECO:0000313" key="2">
    <source>
        <dbReference type="Proteomes" id="UP000261580"/>
    </source>
</evidence>
<accession>A0A3Q4GP63</accession>
<organism evidence="1 2">
    <name type="scientific">Neolamprologus brichardi</name>
    <name type="common">Fairy cichlid</name>
    <name type="synonym">Lamprologus brichardi</name>
    <dbReference type="NCBI Taxonomy" id="32507"/>
    <lineage>
        <taxon>Eukaryota</taxon>
        <taxon>Metazoa</taxon>
        <taxon>Chordata</taxon>
        <taxon>Craniata</taxon>
        <taxon>Vertebrata</taxon>
        <taxon>Euteleostomi</taxon>
        <taxon>Actinopterygii</taxon>
        <taxon>Neopterygii</taxon>
        <taxon>Teleostei</taxon>
        <taxon>Neoteleostei</taxon>
        <taxon>Acanthomorphata</taxon>
        <taxon>Ovalentaria</taxon>
        <taxon>Cichlomorphae</taxon>
        <taxon>Cichliformes</taxon>
        <taxon>Cichlidae</taxon>
        <taxon>African cichlids</taxon>
        <taxon>Pseudocrenilabrinae</taxon>
        <taxon>Lamprologini</taxon>
        <taxon>Neolamprologus</taxon>
    </lineage>
</organism>
<keyword evidence="2" id="KW-1185">Reference proteome</keyword>
<reference evidence="1" key="1">
    <citation type="submission" date="2025-08" db="UniProtKB">
        <authorList>
            <consortium name="Ensembl"/>
        </authorList>
    </citation>
    <scope>IDENTIFICATION</scope>
</reference>
<dbReference type="STRING" id="32507.ENSNBRP00000010786"/>
<proteinExistence type="predicted"/>
<protein>
    <submittedName>
        <fullName evidence="1">Uncharacterized protein</fullName>
    </submittedName>
</protein>
<dbReference type="GeneTree" id="ENSGT00940000154922"/>
<dbReference type="Ensembl" id="ENSNBRT00000011090.1">
    <property type="protein sequence ID" value="ENSNBRP00000010786.1"/>
    <property type="gene ID" value="ENSNBRG00000008415.1"/>
</dbReference>